<dbReference type="Proteomes" id="UP001501442">
    <property type="component" value="Unassembled WGS sequence"/>
</dbReference>
<comment type="caution">
    <text evidence="2">The sequence shown here is derived from an EMBL/GenBank/DDBJ whole genome shotgun (WGS) entry which is preliminary data.</text>
</comment>
<dbReference type="EMBL" id="BAABHK010000001">
    <property type="protein sequence ID" value="GAA4619609.1"/>
    <property type="molecule type" value="Genomic_DNA"/>
</dbReference>
<proteinExistence type="predicted"/>
<feature type="domain" description="Carboxymuconolactone decarboxylase-like" evidence="1">
    <location>
        <begin position="24"/>
        <end position="96"/>
    </location>
</feature>
<dbReference type="SUPFAM" id="SSF69118">
    <property type="entry name" value="AhpD-like"/>
    <property type="match status" value="1"/>
</dbReference>
<dbReference type="InterPro" id="IPR029032">
    <property type="entry name" value="AhpD-like"/>
</dbReference>
<dbReference type="PANTHER" id="PTHR34846">
    <property type="entry name" value="4-CARBOXYMUCONOLACTONE DECARBOXYLASE FAMILY PROTEIN (AFU_ORTHOLOGUE AFUA_6G11590)"/>
    <property type="match status" value="1"/>
</dbReference>
<reference evidence="3" key="1">
    <citation type="journal article" date="2019" name="Int. J. Syst. Evol. Microbiol.">
        <title>The Global Catalogue of Microorganisms (GCM) 10K type strain sequencing project: providing services to taxonomists for standard genome sequencing and annotation.</title>
        <authorList>
            <consortium name="The Broad Institute Genomics Platform"/>
            <consortium name="The Broad Institute Genome Sequencing Center for Infectious Disease"/>
            <person name="Wu L."/>
            <person name="Ma J."/>
        </authorList>
    </citation>
    <scope>NUCLEOTIDE SEQUENCE [LARGE SCALE GENOMIC DNA]</scope>
    <source>
        <strain evidence="3">JCM 17939</strain>
    </source>
</reference>
<protein>
    <submittedName>
        <fullName evidence="2">Carboxymuconolactone decarboxylase family protein</fullName>
    </submittedName>
</protein>
<gene>
    <name evidence="2" type="ORF">GCM10023196_000270</name>
</gene>
<dbReference type="InterPro" id="IPR003779">
    <property type="entry name" value="CMD-like"/>
</dbReference>
<accession>A0ABP8TYI3</accession>
<evidence type="ECO:0000313" key="2">
    <source>
        <dbReference type="EMBL" id="GAA4619609.1"/>
    </source>
</evidence>
<dbReference type="RefSeq" id="WP_345428000.1">
    <property type="nucleotide sequence ID" value="NZ_BAABHK010000001.1"/>
</dbReference>
<keyword evidence="3" id="KW-1185">Reference proteome</keyword>
<sequence>MTTESRLPNPVKLVPEFGPVTGALFKATGNGTVPQTTISLMQLRAGQIVGNTYLTVLHTGSLRKAGESEERITAVATWKDAPYFTEAERAALALVEAVYTPNPRGERVSDELYALASKHYDEKALATLAIAIGQVGFFVPLALIGRPLPGKSPAEQWRD</sequence>
<dbReference type="PANTHER" id="PTHR34846:SF10">
    <property type="entry name" value="CYTOPLASMIC PROTEIN"/>
    <property type="match status" value="1"/>
</dbReference>
<dbReference type="Pfam" id="PF02627">
    <property type="entry name" value="CMD"/>
    <property type="match status" value="1"/>
</dbReference>
<evidence type="ECO:0000259" key="1">
    <source>
        <dbReference type="Pfam" id="PF02627"/>
    </source>
</evidence>
<dbReference type="Gene3D" id="1.20.1290.10">
    <property type="entry name" value="AhpD-like"/>
    <property type="match status" value="1"/>
</dbReference>
<organism evidence="2 3">
    <name type="scientific">Actinoallomurus vinaceus</name>
    <dbReference type="NCBI Taxonomy" id="1080074"/>
    <lineage>
        <taxon>Bacteria</taxon>
        <taxon>Bacillati</taxon>
        <taxon>Actinomycetota</taxon>
        <taxon>Actinomycetes</taxon>
        <taxon>Streptosporangiales</taxon>
        <taxon>Thermomonosporaceae</taxon>
        <taxon>Actinoallomurus</taxon>
    </lineage>
</organism>
<evidence type="ECO:0000313" key="3">
    <source>
        <dbReference type="Proteomes" id="UP001501442"/>
    </source>
</evidence>
<name>A0ABP8TYI3_9ACTN</name>